<dbReference type="SMART" id="SM00943">
    <property type="entry name" value="Prim-Pol"/>
    <property type="match status" value="1"/>
</dbReference>
<accession>A0A2T0Q9E9</accession>
<keyword evidence="1" id="KW-0378">Hydrolase</keyword>
<keyword evidence="4" id="KW-1185">Reference proteome</keyword>
<dbReference type="AlphaFoldDB" id="A0A2T0Q9E9"/>
<feature type="domain" description="DNA primase/polymerase bifunctional N-terminal" evidence="2">
    <location>
        <begin position="23"/>
        <end position="202"/>
    </location>
</feature>
<dbReference type="EMBL" id="PVZC01000002">
    <property type="protein sequence ID" value="PRY00431.1"/>
    <property type="molecule type" value="Genomic_DNA"/>
</dbReference>
<dbReference type="SUPFAM" id="SSF56747">
    <property type="entry name" value="Prim-pol domain"/>
    <property type="match status" value="1"/>
</dbReference>
<dbReference type="CDD" id="cd04859">
    <property type="entry name" value="Prim_Pol"/>
    <property type="match status" value="1"/>
</dbReference>
<evidence type="ECO:0000256" key="1">
    <source>
        <dbReference type="ARBA" id="ARBA00022801"/>
    </source>
</evidence>
<dbReference type="PANTHER" id="PTHR35372">
    <property type="entry name" value="ATP BINDING PROTEIN-RELATED"/>
    <property type="match status" value="1"/>
</dbReference>
<protein>
    <submittedName>
        <fullName evidence="3">Bifunctional DNA primase/polymerase-like protein</fullName>
    </submittedName>
</protein>
<sequence length="320" mass="34151">MNVDAALARNLARATHGRPVSFALLAAARGWSVFPVVSGDKRPAVRDWEGEATTDVDLIRGHWARRPAANVGIACGPSRLMVVDLDVPKPGQVPPPELAELDVRWGLDTLTVLAHNHGQALPLETFTVRTGRGGLHLYFTAPERVQLRNTSGRDGGGLGWMIDTRANGGFVVGPGSRVDQPDGAGRYTVIDRTDPAPLPDWLTRLLTPTPAPTRPAGGWPWQTAQLRDVPAYAAAALRREAEQVADTKPGARHHTLNRAAFSLGTLVGAGTLPREAVEDALRDAALAANRYGDPNTVREINAIIRSGLTAGMARPRTTAA</sequence>
<evidence type="ECO:0000259" key="2">
    <source>
        <dbReference type="SMART" id="SM00943"/>
    </source>
</evidence>
<dbReference type="RefSeq" id="WP_245929960.1">
    <property type="nucleotide sequence ID" value="NZ_PVZC01000002.1"/>
</dbReference>
<dbReference type="Pfam" id="PF09250">
    <property type="entry name" value="Prim-Pol"/>
    <property type="match status" value="1"/>
</dbReference>
<evidence type="ECO:0000313" key="4">
    <source>
        <dbReference type="Proteomes" id="UP000237846"/>
    </source>
</evidence>
<dbReference type="Proteomes" id="UP000237846">
    <property type="component" value="Unassembled WGS sequence"/>
</dbReference>
<evidence type="ECO:0000313" key="3">
    <source>
        <dbReference type="EMBL" id="PRY00431.1"/>
    </source>
</evidence>
<organism evidence="3 4">
    <name type="scientific">Allonocardiopsis opalescens</name>
    <dbReference type="NCBI Taxonomy" id="1144618"/>
    <lineage>
        <taxon>Bacteria</taxon>
        <taxon>Bacillati</taxon>
        <taxon>Actinomycetota</taxon>
        <taxon>Actinomycetes</taxon>
        <taxon>Streptosporangiales</taxon>
        <taxon>Allonocardiopsis</taxon>
    </lineage>
</organism>
<dbReference type="PANTHER" id="PTHR35372:SF2">
    <property type="entry name" value="SF3 HELICASE DOMAIN-CONTAINING PROTEIN"/>
    <property type="match status" value="1"/>
</dbReference>
<dbReference type="InterPro" id="IPR015330">
    <property type="entry name" value="DNA_primase/pol_bifunc_N"/>
</dbReference>
<gene>
    <name evidence="3" type="ORF">CLV72_10260</name>
</gene>
<dbReference type="GO" id="GO:0016787">
    <property type="term" value="F:hydrolase activity"/>
    <property type="evidence" value="ECO:0007669"/>
    <property type="project" value="UniProtKB-KW"/>
</dbReference>
<name>A0A2T0Q9E9_9ACTN</name>
<comment type="caution">
    <text evidence="3">The sequence shown here is derived from an EMBL/GenBank/DDBJ whole genome shotgun (WGS) entry which is preliminary data.</text>
</comment>
<reference evidence="3 4" key="1">
    <citation type="submission" date="2018-03" db="EMBL/GenBank/DDBJ databases">
        <title>Genomic Encyclopedia of Archaeal and Bacterial Type Strains, Phase II (KMG-II): from individual species to whole genera.</title>
        <authorList>
            <person name="Goeker M."/>
        </authorList>
    </citation>
    <scope>NUCLEOTIDE SEQUENCE [LARGE SCALE GENOMIC DNA]</scope>
    <source>
        <strain evidence="3 4">DSM 45601</strain>
    </source>
</reference>
<proteinExistence type="predicted"/>
<dbReference type="InterPro" id="IPR051620">
    <property type="entry name" value="ORF904-like_C"/>
</dbReference>